<proteinExistence type="predicted"/>
<dbReference type="SUPFAM" id="SSF51556">
    <property type="entry name" value="Metallo-dependent hydrolases"/>
    <property type="match status" value="1"/>
</dbReference>
<evidence type="ECO:0000313" key="1">
    <source>
        <dbReference type="EMBL" id="TKG70520.1"/>
    </source>
</evidence>
<evidence type="ECO:0000313" key="2">
    <source>
        <dbReference type="Proteomes" id="UP000309992"/>
    </source>
</evidence>
<organism evidence="1 2">
    <name type="scientific">Prauserella endophytica</name>
    <dbReference type="NCBI Taxonomy" id="1592324"/>
    <lineage>
        <taxon>Bacteria</taxon>
        <taxon>Bacillati</taxon>
        <taxon>Actinomycetota</taxon>
        <taxon>Actinomycetes</taxon>
        <taxon>Pseudonocardiales</taxon>
        <taxon>Pseudonocardiaceae</taxon>
        <taxon>Prauserella</taxon>
        <taxon>Prauserella coralliicola group</taxon>
    </lineage>
</organism>
<dbReference type="InterPro" id="IPR032466">
    <property type="entry name" value="Metal_Hydrolase"/>
</dbReference>
<dbReference type="Proteomes" id="UP000309992">
    <property type="component" value="Unassembled WGS sequence"/>
</dbReference>
<accession>A0ABY2S3Y8</accession>
<protein>
    <submittedName>
        <fullName evidence="1">Peptidase</fullName>
    </submittedName>
</protein>
<sequence length="317" mass="34842">MEERVSISPARVRTSLDETGEMLERLGLPAGNRYDLPGSPHRFPDGAHYRREIPGLQTPESLKAALEETARIGLTLHRATHTMGIFRNTDRELREMVAIAKEWQVELIMSVGPRATYDISAAARSVEGSRIAYRLRGGDQLARAIEDVKRAVGFGVRGIMVYDEGLLCVVDELRKAGELPANLHIKVSGHCGHGNPASVRLLERLGADTINPVRDLDAPMWAALRQATTLPMDMSTESPQSSGGFLRDYDVAEIVRVAAPIHCKSGGFEQATHAFQSTAEDAKRYATRVELVNRMIETYFPEAVCSKQGPADLAIPE</sequence>
<gene>
    <name evidence="1" type="ORF">FCN18_16660</name>
</gene>
<name>A0ABY2S3Y8_9PSEU</name>
<keyword evidence="2" id="KW-1185">Reference proteome</keyword>
<reference evidence="1 2" key="1">
    <citation type="journal article" date="2015" name="Antonie Van Leeuwenhoek">
        <title>Prauserella endophytica sp. nov., an endophytic actinobacterium isolated from Tamarix taklamakanensis.</title>
        <authorList>
            <person name="Liu J.M."/>
            <person name="Habden X."/>
            <person name="Guo L."/>
            <person name="Tuo L."/>
            <person name="Jiang Z.K."/>
            <person name="Liu S.W."/>
            <person name="Liu X.F."/>
            <person name="Chen L."/>
            <person name="Li R.F."/>
            <person name="Zhang Y.Q."/>
            <person name="Sun C.H."/>
        </authorList>
    </citation>
    <scope>NUCLEOTIDE SEQUENCE [LARGE SCALE GENOMIC DNA]</scope>
    <source>
        <strain evidence="1 2">CGMCC 4.7182</strain>
    </source>
</reference>
<comment type="caution">
    <text evidence="1">The sequence shown here is derived from an EMBL/GenBank/DDBJ whole genome shotgun (WGS) entry which is preliminary data.</text>
</comment>
<dbReference type="EMBL" id="SWMS01000008">
    <property type="protein sequence ID" value="TKG70520.1"/>
    <property type="molecule type" value="Genomic_DNA"/>
</dbReference>